<dbReference type="GO" id="GO:0004803">
    <property type="term" value="F:transposase activity"/>
    <property type="evidence" value="ECO:0007669"/>
    <property type="project" value="UniProtKB-UniRule"/>
</dbReference>
<comment type="function">
    <text evidence="1 6">Required for the transposition of the insertion element.</text>
</comment>
<proteinExistence type="inferred from homology"/>
<accession>A0A6A2V5P8</accession>
<reference evidence="7 8" key="1">
    <citation type="submission" date="2019-09" db="EMBL/GenBank/DDBJ databases">
        <title>Characterization of the phylogenetic diversity of two novel species belonging to the genus Bifidobacterium: Bifidobacterium cebidarum sp. nov. and Bifidobacterium leontopitheci sp. nov.</title>
        <authorList>
            <person name="Lugli G.A."/>
            <person name="Duranti S."/>
            <person name="Milani C."/>
            <person name="Turroni F."/>
            <person name="Ventura M."/>
        </authorList>
    </citation>
    <scope>NUCLEOTIDE SEQUENCE [LARGE SCALE GENOMIC DNA]</scope>
    <source>
        <strain evidence="7 8">DSM 100238</strain>
    </source>
</reference>
<evidence type="ECO:0000256" key="3">
    <source>
        <dbReference type="ARBA" id="ARBA00022578"/>
    </source>
</evidence>
<organism evidence="7 8">
    <name type="scientific">Bifidobacterium apri</name>
    <dbReference type="NCBI Taxonomy" id="1769423"/>
    <lineage>
        <taxon>Bacteria</taxon>
        <taxon>Bacillati</taxon>
        <taxon>Actinomycetota</taxon>
        <taxon>Actinomycetes</taxon>
        <taxon>Bifidobacteriales</taxon>
        <taxon>Bifidobacteriaceae</taxon>
        <taxon>Bifidobacterium</taxon>
    </lineage>
</organism>
<comment type="similarity">
    <text evidence="2 6">Belongs to the transposase mutator family.</text>
</comment>
<dbReference type="Proteomes" id="UP000440041">
    <property type="component" value="Unassembled WGS sequence"/>
</dbReference>
<dbReference type="InterPro" id="IPR001207">
    <property type="entry name" value="Transposase_mutator"/>
</dbReference>
<dbReference type="OrthoDB" id="9793302at2"/>
<evidence type="ECO:0000256" key="1">
    <source>
        <dbReference type="ARBA" id="ARBA00002190"/>
    </source>
</evidence>
<keyword evidence="5 6" id="KW-0233">DNA recombination</keyword>
<dbReference type="AlphaFoldDB" id="A0A6A2V5P8"/>
<dbReference type="GO" id="GO:0006313">
    <property type="term" value="P:DNA transposition"/>
    <property type="evidence" value="ECO:0007669"/>
    <property type="project" value="UniProtKB-UniRule"/>
</dbReference>
<gene>
    <name evidence="7" type="ORF">DSM100238_1874</name>
</gene>
<evidence type="ECO:0000256" key="2">
    <source>
        <dbReference type="ARBA" id="ARBA00010961"/>
    </source>
</evidence>
<evidence type="ECO:0000256" key="4">
    <source>
        <dbReference type="ARBA" id="ARBA00023125"/>
    </source>
</evidence>
<dbReference type="PANTHER" id="PTHR33217:SF7">
    <property type="entry name" value="TRANSPOSASE FOR INSERTION SEQUENCE ELEMENT IS1081"/>
    <property type="match status" value="1"/>
</dbReference>
<evidence type="ECO:0000256" key="5">
    <source>
        <dbReference type="ARBA" id="ARBA00023172"/>
    </source>
</evidence>
<name>A0A6A2V5P8_9BIFI</name>
<dbReference type="EMBL" id="WBSO01000042">
    <property type="protein sequence ID" value="KAB8290081.1"/>
    <property type="molecule type" value="Genomic_DNA"/>
</dbReference>
<keyword evidence="6" id="KW-0814">Transposable element</keyword>
<protein>
    <recommendedName>
        <fullName evidence="6">Mutator family transposase</fullName>
    </recommendedName>
</protein>
<keyword evidence="8" id="KW-1185">Reference proteome</keyword>
<keyword evidence="4 6" id="KW-0238">DNA-binding</keyword>
<sequence length="324" mass="35813">MTVRHTLASLDDEQARDLLLRVARGQEEMRCRLSRMLELMLDALMGAEADEACGAAYMTRGEGRVNRRNGYRERGVDTPLGTLTVHVPKLREGYYSPEGIIGRGRRVDAAVAAAVVEMWVQGVSTRRVERVARELGVDRLGRSEVSRLAERLDAQVDEFRSRPLSGRRYCYLWLDATFVRCRGDGGASSAAAVTAIACDDDGRKRVVGFDVFDTESYAGWKSFLSSLRARGMDGVRLVVSDDHCGLRKAVAEEFQGASWQRCMVHMMRDVLGVVPRQRRPRAAALVRLPFAMGSRAAADAAWTLAADELASTDPRAARTFAAAR</sequence>
<dbReference type="GO" id="GO:0003677">
    <property type="term" value="F:DNA binding"/>
    <property type="evidence" value="ECO:0007669"/>
    <property type="project" value="UniProtKB-UniRule"/>
</dbReference>
<comment type="caution">
    <text evidence="7">The sequence shown here is derived from an EMBL/GenBank/DDBJ whole genome shotgun (WGS) entry which is preliminary data.</text>
</comment>
<evidence type="ECO:0000313" key="7">
    <source>
        <dbReference type="EMBL" id="KAB8290081.1"/>
    </source>
</evidence>
<dbReference type="PANTHER" id="PTHR33217">
    <property type="entry name" value="TRANSPOSASE FOR INSERTION SEQUENCE ELEMENT IS1081"/>
    <property type="match status" value="1"/>
</dbReference>
<dbReference type="Pfam" id="PF00872">
    <property type="entry name" value="Transposase_mut"/>
    <property type="match status" value="1"/>
</dbReference>
<feature type="non-terminal residue" evidence="7">
    <location>
        <position position="324"/>
    </location>
</feature>
<evidence type="ECO:0000256" key="6">
    <source>
        <dbReference type="RuleBase" id="RU365089"/>
    </source>
</evidence>
<evidence type="ECO:0000313" key="8">
    <source>
        <dbReference type="Proteomes" id="UP000440041"/>
    </source>
</evidence>
<keyword evidence="3 6" id="KW-0815">Transposition</keyword>
<dbReference type="NCBIfam" id="NF033543">
    <property type="entry name" value="transpos_IS256"/>
    <property type="match status" value="1"/>
</dbReference>